<dbReference type="Proteomes" id="UP000828251">
    <property type="component" value="Unassembled WGS sequence"/>
</dbReference>
<evidence type="ECO:0008006" key="3">
    <source>
        <dbReference type="Google" id="ProtNLM"/>
    </source>
</evidence>
<sequence>MALKFGVEMGLGEVVVEGDSLTVIKKAKSGSMDRLEIGAYIQDIKYEKRKFSEEGWVRGESLNLGRRDLAAMVNLKAQDNLMRDVKEEDEVVGS</sequence>
<evidence type="ECO:0000313" key="1">
    <source>
        <dbReference type="EMBL" id="KAH1114397.1"/>
    </source>
</evidence>
<organism evidence="1 2">
    <name type="scientific">Gossypium stocksii</name>
    <dbReference type="NCBI Taxonomy" id="47602"/>
    <lineage>
        <taxon>Eukaryota</taxon>
        <taxon>Viridiplantae</taxon>
        <taxon>Streptophyta</taxon>
        <taxon>Embryophyta</taxon>
        <taxon>Tracheophyta</taxon>
        <taxon>Spermatophyta</taxon>
        <taxon>Magnoliopsida</taxon>
        <taxon>eudicotyledons</taxon>
        <taxon>Gunneridae</taxon>
        <taxon>Pentapetalae</taxon>
        <taxon>rosids</taxon>
        <taxon>malvids</taxon>
        <taxon>Malvales</taxon>
        <taxon>Malvaceae</taxon>
        <taxon>Malvoideae</taxon>
        <taxon>Gossypium</taxon>
    </lineage>
</organism>
<name>A0A9D3W7I4_9ROSI</name>
<dbReference type="OrthoDB" id="10423857at2759"/>
<accession>A0A9D3W7I4</accession>
<protein>
    <recommendedName>
        <fullName evidence="3">RNase H type-1 domain-containing protein</fullName>
    </recommendedName>
</protein>
<dbReference type="AlphaFoldDB" id="A0A9D3W7I4"/>
<dbReference type="EMBL" id="JAIQCV010000003">
    <property type="protein sequence ID" value="KAH1114397.1"/>
    <property type="molecule type" value="Genomic_DNA"/>
</dbReference>
<keyword evidence="2" id="KW-1185">Reference proteome</keyword>
<proteinExistence type="predicted"/>
<comment type="caution">
    <text evidence="1">The sequence shown here is derived from an EMBL/GenBank/DDBJ whole genome shotgun (WGS) entry which is preliminary data.</text>
</comment>
<gene>
    <name evidence="1" type="ORF">J1N35_007775</name>
</gene>
<evidence type="ECO:0000313" key="2">
    <source>
        <dbReference type="Proteomes" id="UP000828251"/>
    </source>
</evidence>
<reference evidence="1 2" key="1">
    <citation type="journal article" date="2021" name="Plant Biotechnol. J.">
        <title>Multi-omics assisted identification of the key and species-specific regulatory components of drought-tolerant mechanisms in Gossypium stocksii.</title>
        <authorList>
            <person name="Yu D."/>
            <person name="Ke L."/>
            <person name="Zhang D."/>
            <person name="Wu Y."/>
            <person name="Sun Y."/>
            <person name="Mei J."/>
            <person name="Sun J."/>
            <person name="Sun Y."/>
        </authorList>
    </citation>
    <scope>NUCLEOTIDE SEQUENCE [LARGE SCALE GENOMIC DNA]</scope>
    <source>
        <strain evidence="2">cv. E1</strain>
        <tissue evidence="1">Leaf</tissue>
    </source>
</reference>